<accession>A0A833QID6</accession>
<proteinExistence type="predicted"/>
<dbReference type="EMBL" id="SWLB01000028">
    <property type="protein sequence ID" value="KAF3320783.1"/>
    <property type="molecule type" value="Genomic_DNA"/>
</dbReference>
<protein>
    <submittedName>
        <fullName evidence="2">Uncharacterized protein</fullName>
    </submittedName>
</protein>
<dbReference type="OrthoDB" id="1863260at2759"/>
<keyword evidence="3" id="KW-1185">Reference proteome</keyword>
<evidence type="ECO:0000313" key="3">
    <source>
        <dbReference type="Proteomes" id="UP000623129"/>
    </source>
</evidence>
<comment type="caution">
    <text evidence="2">The sequence shown here is derived from an EMBL/GenBank/DDBJ whole genome shotgun (WGS) entry which is preliminary data.</text>
</comment>
<gene>
    <name evidence="2" type="ORF">FCM35_KLT14917</name>
</gene>
<evidence type="ECO:0000256" key="1">
    <source>
        <dbReference type="SAM" id="SignalP"/>
    </source>
</evidence>
<sequence length="91" mass="10007">MLYSTRSSIHLKAMYIIVLVILASQLDMLSEARPLIDVSKTNMQRRWLLEQASTVRKGALEAISPSVAGILVDIEDVRPSNPGHSPGVGHR</sequence>
<feature type="signal peptide" evidence="1">
    <location>
        <begin position="1"/>
        <end position="32"/>
    </location>
</feature>
<dbReference type="AlphaFoldDB" id="A0A833QID6"/>
<evidence type="ECO:0000313" key="2">
    <source>
        <dbReference type="EMBL" id="KAF3320783.1"/>
    </source>
</evidence>
<dbReference type="Proteomes" id="UP000623129">
    <property type="component" value="Unassembled WGS sequence"/>
</dbReference>
<feature type="chain" id="PRO_5032652187" evidence="1">
    <location>
        <begin position="33"/>
        <end position="91"/>
    </location>
</feature>
<name>A0A833QID6_9POAL</name>
<reference evidence="2" key="1">
    <citation type="submission" date="2020-01" db="EMBL/GenBank/DDBJ databases">
        <title>Genome sequence of Kobresia littledalei, the first chromosome-level genome in the family Cyperaceae.</title>
        <authorList>
            <person name="Qu G."/>
        </authorList>
    </citation>
    <scope>NUCLEOTIDE SEQUENCE</scope>
    <source>
        <strain evidence="2">C.B.Clarke</strain>
        <tissue evidence="2">Leaf</tissue>
    </source>
</reference>
<keyword evidence="1" id="KW-0732">Signal</keyword>
<organism evidence="2 3">
    <name type="scientific">Carex littledalei</name>
    <dbReference type="NCBI Taxonomy" id="544730"/>
    <lineage>
        <taxon>Eukaryota</taxon>
        <taxon>Viridiplantae</taxon>
        <taxon>Streptophyta</taxon>
        <taxon>Embryophyta</taxon>
        <taxon>Tracheophyta</taxon>
        <taxon>Spermatophyta</taxon>
        <taxon>Magnoliopsida</taxon>
        <taxon>Liliopsida</taxon>
        <taxon>Poales</taxon>
        <taxon>Cyperaceae</taxon>
        <taxon>Cyperoideae</taxon>
        <taxon>Cariceae</taxon>
        <taxon>Carex</taxon>
        <taxon>Carex subgen. Euthyceras</taxon>
    </lineage>
</organism>